<name>A0A830GIZ8_9EURY</name>
<dbReference type="AlphaFoldDB" id="A0A830GIZ8"/>
<dbReference type="EMBL" id="BMOU01000002">
    <property type="protein sequence ID" value="GGN92247.1"/>
    <property type="molecule type" value="Genomic_DNA"/>
</dbReference>
<organism evidence="1 2">
    <name type="scientific">Haloarcula pellucida</name>
    <dbReference type="NCBI Taxonomy" id="1427151"/>
    <lineage>
        <taxon>Archaea</taxon>
        <taxon>Methanobacteriati</taxon>
        <taxon>Methanobacteriota</taxon>
        <taxon>Stenosarchaea group</taxon>
        <taxon>Halobacteria</taxon>
        <taxon>Halobacteriales</taxon>
        <taxon>Haloarculaceae</taxon>
        <taxon>Haloarcula</taxon>
    </lineage>
</organism>
<proteinExistence type="predicted"/>
<sequence>MTDATPDPYRPALVTLSEDVRERVRELRDGLASEDRVLRWVQEMTIRTLGRLDMRVYTDLSRQYRGQQGVLLAALVVPHERRGRNRDLDDETAESLRERFLSHYVLPAHRDAFRRLRADATEYIDAAGDDDSHAPDQQRFIAMRPALTELQQWQERVLDDLLAGFDERGAILDWGQDVLLATHGELDKEWVTRVHEEESTVAVLTGETVADKRARRLFAAYHILPQFRAGVRVLSGRAGEVPDETSDKQEVNYA</sequence>
<evidence type="ECO:0000313" key="2">
    <source>
        <dbReference type="Proteomes" id="UP000605784"/>
    </source>
</evidence>
<comment type="caution">
    <text evidence="1">The sequence shown here is derived from an EMBL/GenBank/DDBJ whole genome shotgun (WGS) entry which is preliminary data.</text>
</comment>
<dbReference type="RefSeq" id="WP_188996302.1">
    <property type="nucleotide sequence ID" value="NZ_BMOU01000002.1"/>
</dbReference>
<accession>A0A830GIZ8</accession>
<evidence type="ECO:0000313" key="1">
    <source>
        <dbReference type="EMBL" id="GGN92247.1"/>
    </source>
</evidence>
<reference evidence="1" key="1">
    <citation type="journal article" date="2014" name="Int. J. Syst. Evol. Microbiol.">
        <title>Complete genome sequence of Corynebacterium casei LMG S-19264T (=DSM 44701T), isolated from a smear-ripened cheese.</title>
        <authorList>
            <consortium name="US DOE Joint Genome Institute (JGI-PGF)"/>
            <person name="Walter F."/>
            <person name="Albersmeier A."/>
            <person name="Kalinowski J."/>
            <person name="Ruckert C."/>
        </authorList>
    </citation>
    <scope>NUCLEOTIDE SEQUENCE</scope>
    <source>
        <strain evidence="1">JCM 17820</strain>
    </source>
</reference>
<keyword evidence="2" id="KW-1185">Reference proteome</keyword>
<protein>
    <submittedName>
        <fullName evidence="1">Uncharacterized protein</fullName>
    </submittedName>
</protein>
<reference evidence="1" key="2">
    <citation type="submission" date="2020-09" db="EMBL/GenBank/DDBJ databases">
        <authorList>
            <person name="Sun Q."/>
            <person name="Ohkuma M."/>
        </authorList>
    </citation>
    <scope>NUCLEOTIDE SEQUENCE</scope>
    <source>
        <strain evidence="1">JCM 17820</strain>
    </source>
</reference>
<dbReference type="Proteomes" id="UP000605784">
    <property type="component" value="Unassembled WGS sequence"/>
</dbReference>
<gene>
    <name evidence="1" type="ORF">GCM10009030_16270</name>
</gene>